<keyword evidence="4" id="KW-1185">Reference proteome</keyword>
<reference evidence="4" key="1">
    <citation type="journal article" date="2019" name="Int. J. Syst. Evol. Microbiol.">
        <title>The Global Catalogue of Microorganisms (GCM) 10K type strain sequencing project: providing services to taxonomists for standard genome sequencing and annotation.</title>
        <authorList>
            <consortium name="The Broad Institute Genomics Platform"/>
            <consortium name="The Broad Institute Genome Sequencing Center for Infectious Disease"/>
            <person name="Wu L."/>
            <person name="Ma J."/>
        </authorList>
    </citation>
    <scope>NUCLEOTIDE SEQUENCE [LARGE SCALE GENOMIC DNA]</scope>
    <source>
        <strain evidence="4">JCM 16034</strain>
    </source>
</reference>
<proteinExistence type="predicted"/>
<dbReference type="PANTHER" id="PTHR19136">
    <property type="entry name" value="MOLYBDENUM COFACTOR GUANYLYLTRANSFERASE"/>
    <property type="match status" value="1"/>
</dbReference>
<evidence type="ECO:0000313" key="3">
    <source>
        <dbReference type="EMBL" id="GAA2202432.1"/>
    </source>
</evidence>
<organism evidence="3 4">
    <name type="scientific">Sinomonas flava</name>
    <dbReference type="NCBI Taxonomy" id="496857"/>
    <lineage>
        <taxon>Bacteria</taxon>
        <taxon>Bacillati</taxon>
        <taxon>Actinomycetota</taxon>
        <taxon>Actinomycetes</taxon>
        <taxon>Micrococcales</taxon>
        <taxon>Micrococcaceae</taxon>
        <taxon>Sinomonas</taxon>
    </lineage>
</organism>
<dbReference type="InterPro" id="IPR025877">
    <property type="entry name" value="MobA-like_NTP_Trfase"/>
</dbReference>
<evidence type="ECO:0000313" key="4">
    <source>
        <dbReference type="Proteomes" id="UP001500432"/>
    </source>
</evidence>
<feature type="domain" description="MobA-like NTP transferase" evidence="2">
    <location>
        <begin position="22"/>
        <end position="186"/>
    </location>
</feature>
<dbReference type="InterPro" id="IPR029044">
    <property type="entry name" value="Nucleotide-diphossugar_trans"/>
</dbReference>
<dbReference type="EMBL" id="BAAAQW010000010">
    <property type="protein sequence ID" value="GAA2202432.1"/>
    <property type="molecule type" value="Genomic_DNA"/>
</dbReference>
<sequence>MEPVPRPGVGSLSQEAPPPFDAVVLAGGRATRLGGFPKPLLVFEGATLLERALAAVSAARQAVVVGPVPDAVGAPPAARYVLEEPRFGGPLAALGAGVAELERGARDGAVWVVVLAVDVPRSADAVPLLLDAAVGSAREAAAAEGGRGPDAIVAEDDAGRLQPLLGAYRRGPLTQVLAGLARDGGLADRPMRDLVARLDLLPLRLPAGLSDDVDTWDAAERWGIGRPDAPGGTARQEDL</sequence>
<evidence type="ECO:0000256" key="1">
    <source>
        <dbReference type="ARBA" id="ARBA00022679"/>
    </source>
</evidence>
<dbReference type="RefSeq" id="WP_344300658.1">
    <property type="nucleotide sequence ID" value="NZ_BAAAQW010000010.1"/>
</dbReference>
<keyword evidence="1" id="KW-0808">Transferase</keyword>
<dbReference type="SUPFAM" id="SSF53448">
    <property type="entry name" value="Nucleotide-diphospho-sugar transferases"/>
    <property type="match status" value="1"/>
</dbReference>
<gene>
    <name evidence="3" type="ORF">GCM10009849_30820</name>
</gene>
<dbReference type="Proteomes" id="UP001500432">
    <property type="component" value="Unassembled WGS sequence"/>
</dbReference>
<dbReference type="Pfam" id="PF12804">
    <property type="entry name" value="NTP_transf_3"/>
    <property type="match status" value="1"/>
</dbReference>
<evidence type="ECO:0000259" key="2">
    <source>
        <dbReference type="Pfam" id="PF12804"/>
    </source>
</evidence>
<protein>
    <recommendedName>
        <fullName evidence="2">MobA-like NTP transferase domain-containing protein</fullName>
    </recommendedName>
</protein>
<dbReference type="PANTHER" id="PTHR19136:SF81">
    <property type="entry name" value="MOLYBDENUM COFACTOR GUANYLYLTRANSFERASE"/>
    <property type="match status" value="1"/>
</dbReference>
<dbReference type="Gene3D" id="3.90.550.10">
    <property type="entry name" value="Spore Coat Polysaccharide Biosynthesis Protein SpsA, Chain A"/>
    <property type="match status" value="1"/>
</dbReference>
<comment type="caution">
    <text evidence="3">The sequence shown here is derived from an EMBL/GenBank/DDBJ whole genome shotgun (WGS) entry which is preliminary data.</text>
</comment>
<name>A0ABP5NSP7_9MICC</name>
<accession>A0ABP5NSP7</accession>